<dbReference type="OrthoDB" id="10021397at2759"/>
<feature type="transmembrane region" description="Helical" evidence="7">
    <location>
        <begin position="131"/>
        <end position="151"/>
    </location>
</feature>
<evidence type="ECO:0000256" key="4">
    <source>
        <dbReference type="ARBA" id="ARBA00022989"/>
    </source>
</evidence>
<dbReference type="AlphaFoldDB" id="A0A2V1DAN7"/>
<gene>
    <name evidence="9" type="ORF">DM02DRAFT_660880</name>
</gene>
<feature type="domain" description="Major facilitator superfamily (MFS) profile" evidence="8">
    <location>
        <begin position="41"/>
        <end position="539"/>
    </location>
</feature>
<feature type="compositionally biased region" description="Basic and acidic residues" evidence="6">
    <location>
        <begin position="8"/>
        <end position="23"/>
    </location>
</feature>
<evidence type="ECO:0000256" key="3">
    <source>
        <dbReference type="ARBA" id="ARBA00022692"/>
    </source>
</evidence>
<name>A0A2V1DAN7_9PLEO</name>
<evidence type="ECO:0000256" key="2">
    <source>
        <dbReference type="ARBA" id="ARBA00007520"/>
    </source>
</evidence>
<dbReference type="Proteomes" id="UP000244855">
    <property type="component" value="Unassembled WGS sequence"/>
</dbReference>
<protein>
    <submittedName>
        <fullName evidence="9">Efflux pump protein</fullName>
    </submittedName>
</protein>
<evidence type="ECO:0000259" key="8">
    <source>
        <dbReference type="PROSITE" id="PS50850"/>
    </source>
</evidence>
<comment type="similarity">
    <text evidence="2">Belongs to the major facilitator superfamily. TCR/Tet family.</text>
</comment>
<feature type="transmembrane region" description="Helical" evidence="7">
    <location>
        <begin position="306"/>
        <end position="327"/>
    </location>
</feature>
<evidence type="ECO:0000256" key="5">
    <source>
        <dbReference type="ARBA" id="ARBA00023136"/>
    </source>
</evidence>
<feature type="transmembrane region" description="Helical" evidence="7">
    <location>
        <begin position="163"/>
        <end position="182"/>
    </location>
</feature>
<feature type="transmembrane region" description="Helical" evidence="7">
    <location>
        <begin position="267"/>
        <end position="286"/>
    </location>
</feature>
<feature type="transmembrane region" description="Helical" evidence="7">
    <location>
        <begin position="434"/>
        <end position="457"/>
    </location>
</feature>
<evidence type="ECO:0000313" key="9">
    <source>
        <dbReference type="EMBL" id="PVH94603.1"/>
    </source>
</evidence>
<keyword evidence="3 7" id="KW-0812">Transmembrane</keyword>
<dbReference type="Pfam" id="PF07690">
    <property type="entry name" value="MFS_1"/>
    <property type="match status" value="1"/>
</dbReference>
<dbReference type="SUPFAM" id="SSF103473">
    <property type="entry name" value="MFS general substrate transporter"/>
    <property type="match status" value="1"/>
</dbReference>
<dbReference type="InterPro" id="IPR011701">
    <property type="entry name" value="MFS"/>
</dbReference>
<dbReference type="GO" id="GO:0022857">
    <property type="term" value="F:transmembrane transporter activity"/>
    <property type="evidence" value="ECO:0007669"/>
    <property type="project" value="InterPro"/>
</dbReference>
<feature type="transmembrane region" description="Helical" evidence="7">
    <location>
        <begin position="106"/>
        <end position="125"/>
    </location>
</feature>
<proteinExistence type="inferred from homology"/>
<dbReference type="PANTHER" id="PTHR23501:SF193">
    <property type="entry name" value="MULTIDRUG TRANSPORTER, PUTATIVE (AFU_ORTHOLOGUE AFUA_8G00940)-RELATED"/>
    <property type="match status" value="1"/>
</dbReference>
<feature type="region of interest" description="Disordered" evidence="6">
    <location>
        <begin position="1"/>
        <end position="26"/>
    </location>
</feature>
<dbReference type="EMBL" id="KZ805527">
    <property type="protein sequence ID" value="PVH94603.1"/>
    <property type="molecule type" value="Genomic_DNA"/>
</dbReference>
<evidence type="ECO:0000256" key="7">
    <source>
        <dbReference type="SAM" id="Phobius"/>
    </source>
</evidence>
<dbReference type="GO" id="GO:0005886">
    <property type="term" value="C:plasma membrane"/>
    <property type="evidence" value="ECO:0007669"/>
    <property type="project" value="TreeGrafter"/>
</dbReference>
<feature type="transmembrane region" description="Helical" evidence="7">
    <location>
        <begin position="39"/>
        <end position="64"/>
    </location>
</feature>
<feature type="region of interest" description="Disordered" evidence="6">
    <location>
        <begin position="541"/>
        <end position="563"/>
    </location>
</feature>
<organism evidence="9 10">
    <name type="scientific">Periconia macrospinosa</name>
    <dbReference type="NCBI Taxonomy" id="97972"/>
    <lineage>
        <taxon>Eukaryota</taxon>
        <taxon>Fungi</taxon>
        <taxon>Dikarya</taxon>
        <taxon>Ascomycota</taxon>
        <taxon>Pezizomycotina</taxon>
        <taxon>Dothideomycetes</taxon>
        <taxon>Pleosporomycetidae</taxon>
        <taxon>Pleosporales</taxon>
        <taxon>Massarineae</taxon>
        <taxon>Periconiaceae</taxon>
        <taxon>Periconia</taxon>
    </lineage>
</organism>
<dbReference type="InterPro" id="IPR020846">
    <property type="entry name" value="MFS_dom"/>
</dbReference>
<evidence type="ECO:0000313" key="10">
    <source>
        <dbReference type="Proteomes" id="UP000244855"/>
    </source>
</evidence>
<dbReference type="InterPro" id="IPR036259">
    <property type="entry name" value="MFS_trans_sf"/>
</dbReference>
<keyword evidence="5 7" id="KW-0472">Membrane</keyword>
<dbReference type="Gene3D" id="1.20.1250.20">
    <property type="entry name" value="MFS general substrate transporter like domains"/>
    <property type="match status" value="2"/>
</dbReference>
<accession>A0A2V1DAN7</accession>
<evidence type="ECO:0000256" key="6">
    <source>
        <dbReference type="SAM" id="MobiDB-lite"/>
    </source>
</evidence>
<reference evidence="9 10" key="1">
    <citation type="journal article" date="2018" name="Sci. Rep.">
        <title>Comparative genomics provides insights into the lifestyle and reveals functional heterogeneity of dark septate endophytic fungi.</title>
        <authorList>
            <person name="Knapp D.G."/>
            <person name="Nemeth J.B."/>
            <person name="Barry K."/>
            <person name="Hainaut M."/>
            <person name="Henrissat B."/>
            <person name="Johnson J."/>
            <person name="Kuo A."/>
            <person name="Lim J.H.P."/>
            <person name="Lipzen A."/>
            <person name="Nolan M."/>
            <person name="Ohm R.A."/>
            <person name="Tamas L."/>
            <person name="Grigoriev I.V."/>
            <person name="Spatafora J.W."/>
            <person name="Nagy L.G."/>
            <person name="Kovacs G.M."/>
        </authorList>
    </citation>
    <scope>NUCLEOTIDE SEQUENCE [LARGE SCALE GENOMIC DNA]</scope>
    <source>
        <strain evidence="9 10">DSE2036</strain>
    </source>
</reference>
<keyword evidence="10" id="KW-1185">Reference proteome</keyword>
<evidence type="ECO:0000256" key="1">
    <source>
        <dbReference type="ARBA" id="ARBA00004141"/>
    </source>
</evidence>
<feature type="transmembrane region" description="Helical" evidence="7">
    <location>
        <begin position="235"/>
        <end position="255"/>
    </location>
</feature>
<dbReference type="PROSITE" id="PS50850">
    <property type="entry name" value="MFS"/>
    <property type="match status" value="1"/>
</dbReference>
<comment type="subcellular location">
    <subcellularLocation>
        <location evidence="1">Membrane</location>
        <topology evidence="1">Multi-pass membrane protein</topology>
    </subcellularLocation>
</comment>
<feature type="transmembrane region" description="Helical" evidence="7">
    <location>
        <begin position="512"/>
        <end position="533"/>
    </location>
</feature>
<feature type="transmembrane region" description="Helical" evidence="7">
    <location>
        <begin position="76"/>
        <end position="94"/>
    </location>
</feature>
<sequence>MTTNAIDETVKDKQVEPSTKDDAAQTPSEEQYLTGIKMVLLLASVTIVAFLFLLDISIVSTAIPQITAQFHSLKDVGWYSGAYLLTCAAFQPLSGKFYTYMRNKDVFLAHLFIFELGSLICGVATSSAMLIGGRSIAGVGGAGLMNGCITLIGRASSLDKRPLYTGIVLGFAQLGLISGPLLGGALTEHATWRWCFYINLPVGGIAAVVILVVNINDPNSKTRYTVALFRKMIPLLDLPGFALFAPCCVMLLLALQFGGVDHPWDSATVIGLLVGSGVLLVLFIIWEARTGEDALIPKQILKGRVLITTAVYQMSISILTNTTSLWMPVYFQAVKGVGPTASGVNTLPSILSQMLLAVVGGAAISKLGYYLPWGTLGGVLGAIGYGLMSMMDASTSTAAWAGYLFLSGSGRGAAMQVPLVAAQNAVPPKLIPTSLAFLIFAQSLSGSVFIVVANTIFNQSLKSTLPKYAPSVSLQQALDAGASASAINKLLENYRGETDGVLKAYSESLSNIWLLATGFSGLMFLMSFGMGWVDVRKKKEWGEEKKVDSELKTESSEGEKQEV</sequence>
<dbReference type="PANTHER" id="PTHR23501">
    <property type="entry name" value="MAJOR FACILITATOR SUPERFAMILY"/>
    <property type="match status" value="1"/>
</dbReference>
<keyword evidence="4 7" id="KW-1133">Transmembrane helix</keyword>
<feature type="transmembrane region" description="Helical" evidence="7">
    <location>
        <begin position="347"/>
        <end position="364"/>
    </location>
</feature>
<feature type="transmembrane region" description="Helical" evidence="7">
    <location>
        <begin position="194"/>
        <end position="215"/>
    </location>
</feature>
<feature type="transmembrane region" description="Helical" evidence="7">
    <location>
        <begin position="371"/>
        <end position="388"/>
    </location>
</feature>
<dbReference type="CDD" id="cd17502">
    <property type="entry name" value="MFS_Azr1_MDR_like"/>
    <property type="match status" value="1"/>
</dbReference>